<sequence>MDTVESLNGGYFYKGLFDLSAHELLFWVMIDEIQKQLGVEDIIGAAFLLLGTNSIEVPGKMSTATKGTSHASLFFRQHLSYKFKKRILPTLTKKSFSMRGLKIFWVNNLGAFVGRAVPVLGWIILAKDVALISYNTVNHYNKLVRKEDRIW</sequence>
<keyword evidence="1" id="KW-1133">Transmembrane helix</keyword>
<evidence type="ECO:0000313" key="3">
    <source>
        <dbReference type="Proteomes" id="UP000009342"/>
    </source>
</evidence>
<evidence type="ECO:0000313" key="2">
    <source>
        <dbReference type="EMBL" id="CCJ79838.1"/>
    </source>
</evidence>
<reference evidence="3" key="1">
    <citation type="journal article" date="2012" name="PLoS ONE">
        <title>Comparative analysis of genome sequences covering the seven cronobacter species.</title>
        <authorList>
            <person name="Joseph S."/>
            <person name="Desai P."/>
            <person name="Ji Y."/>
            <person name="Cummings C.A."/>
            <person name="Shih R."/>
            <person name="Degoricija L."/>
            <person name="Rico A."/>
            <person name="Brzoska P."/>
            <person name="Hamby S.E."/>
            <person name="Masood N."/>
            <person name="Hariri S."/>
            <person name="Sonbol H."/>
            <person name="Chuzhanova N."/>
            <person name="McClelland M."/>
            <person name="Furtado M.R."/>
            <person name="Forsythe S.J."/>
        </authorList>
    </citation>
    <scope>NUCLEOTIDE SEQUENCE [LARGE SCALE GENOMIC DNA]</scope>
    <source>
        <strain evidence="3">1210</strain>
    </source>
</reference>
<keyword evidence="1" id="KW-0812">Transmembrane</keyword>
<proteinExistence type="predicted"/>
<dbReference type="Pfam" id="PF26636">
    <property type="entry name" value="DUF8209"/>
    <property type="match status" value="1"/>
</dbReference>
<evidence type="ECO:0000256" key="1">
    <source>
        <dbReference type="SAM" id="Phobius"/>
    </source>
</evidence>
<organism evidence="2 3">
    <name type="scientific">Cronobacter dublinensis 1210</name>
    <dbReference type="NCBI Taxonomy" id="1208656"/>
    <lineage>
        <taxon>Bacteria</taxon>
        <taxon>Pseudomonadati</taxon>
        <taxon>Pseudomonadota</taxon>
        <taxon>Gammaproteobacteria</taxon>
        <taxon>Enterobacterales</taxon>
        <taxon>Enterobacteriaceae</taxon>
        <taxon>Cronobacter</taxon>
    </lineage>
</organism>
<protein>
    <submittedName>
        <fullName evidence="2">Membrane protein</fullName>
    </submittedName>
</protein>
<gene>
    <name evidence="2" type="ORF">BN134_544</name>
</gene>
<keyword evidence="1" id="KW-0472">Membrane</keyword>
<feature type="transmembrane region" description="Helical" evidence="1">
    <location>
        <begin position="103"/>
        <end position="125"/>
    </location>
</feature>
<keyword evidence="3" id="KW-1185">Reference proteome</keyword>
<dbReference type="NCBIfam" id="NF045926">
    <property type="entry name" value="STM2901_fam"/>
    <property type="match status" value="1"/>
</dbReference>
<accession>A0ABP1W4Q0</accession>
<dbReference type="InterPro" id="IPR058064">
    <property type="entry name" value="STM2901-like"/>
</dbReference>
<dbReference type="InterPro" id="IPR058522">
    <property type="entry name" value="DUF8209"/>
</dbReference>
<comment type="caution">
    <text evidence="2">The sequence shown here is derived from an EMBL/GenBank/DDBJ whole genome shotgun (WGS) entry which is preliminary data.</text>
</comment>
<dbReference type="EMBL" id="CAKZ01000022">
    <property type="protein sequence ID" value="CCJ79838.1"/>
    <property type="molecule type" value="Genomic_DNA"/>
</dbReference>
<dbReference type="Proteomes" id="UP000009342">
    <property type="component" value="Unassembled WGS sequence"/>
</dbReference>
<name>A0ABP1W4Q0_9ENTR</name>